<name>A0A4Q0M2T3_9HYPH</name>
<accession>A0A4Q0M2T3</accession>
<protein>
    <submittedName>
        <fullName evidence="1">Uncharacterized protein</fullName>
    </submittedName>
</protein>
<sequence length="105" mass="11998">MAKVVELSFPFLPDAIVLGRLPSAQYHPVLDGFINWKNGQLFYSDSFSACPYKPIFTNEISNIVVRDMYHCITGDQMWSATIFFKRLEDRIRFCSEIDGGLRALG</sequence>
<gene>
    <name evidence="1" type="ORF">EK403_21940</name>
</gene>
<organism evidence="1 2">
    <name type="scientific">Hansschlegelia zhihuaiae</name>
    <dbReference type="NCBI Taxonomy" id="405005"/>
    <lineage>
        <taxon>Bacteria</taxon>
        <taxon>Pseudomonadati</taxon>
        <taxon>Pseudomonadota</taxon>
        <taxon>Alphaproteobacteria</taxon>
        <taxon>Hyphomicrobiales</taxon>
        <taxon>Methylopilaceae</taxon>
        <taxon>Hansschlegelia</taxon>
    </lineage>
</organism>
<dbReference type="RefSeq" id="WP_128779581.1">
    <property type="nucleotide sequence ID" value="NZ_RYFI01000043.1"/>
</dbReference>
<evidence type="ECO:0000313" key="1">
    <source>
        <dbReference type="EMBL" id="RXF66959.1"/>
    </source>
</evidence>
<proteinExistence type="predicted"/>
<evidence type="ECO:0000313" key="2">
    <source>
        <dbReference type="Proteomes" id="UP000289708"/>
    </source>
</evidence>
<dbReference type="AlphaFoldDB" id="A0A4Q0M2T3"/>
<keyword evidence="2" id="KW-1185">Reference proteome</keyword>
<reference evidence="1 2" key="1">
    <citation type="submission" date="2018-12" db="EMBL/GenBank/DDBJ databases">
        <title>bacterium Hansschlegelia zhihuaiae S113.</title>
        <authorList>
            <person name="He J."/>
        </authorList>
    </citation>
    <scope>NUCLEOTIDE SEQUENCE [LARGE SCALE GENOMIC DNA]</scope>
    <source>
        <strain evidence="1 2">S 113</strain>
    </source>
</reference>
<dbReference type="EMBL" id="RYFI01000043">
    <property type="protein sequence ID" value="RXF66959.1"/>
    <property type="molecule type" value="Genomic_DNA"/>
</dbReference>
<dbReference type="Proteomes" id="UP000289708">
    <property type="component" value="Unassembled WGS sequence"/>
</dbReference>
<comment type="caution">
    <text evidence="1">The sequence shown here is derived from an EMBL/GenBank/DDBJ whole genome shotgun (WGS) entry which is preliminary data.</text>
</comment>